<feature type="compositionally biased region" description="Basic and acidic residues" evidence="1">
    <location>
        <begin position="1"/>
        <end position="12"/>
    </location>
</feature>
<protein>
    <submittedName>
        <fullName evidence="2">Uncharacterized protein</fullName>
    </submittedName>
</protein>
<organism evidence="2 3">
    <name type="scientific">Asparagus officinalis</name>
    <name type="common">Garden asparagus</name>
    <dbReference type="NCBI Taxonomy" id="4686"/>
    <lineage>
        <taxon>Eukaryota</taxon>
        <taxon>Viridiplantae</taxon>
        <taxon>Streptophyta</taxon>
        <taxon>Embryophyta</taxon>
        <taxon>Tracheophyta</taxon>
        <taxon>Spermatophyta</taxon>
        <taxon>Magnoliopsida</taxon>
        <taxon>Liliopsida</taxon>
        <taxon>Asparagales</taxon>
        <taxon>Asparagaceae</taxon>
        <taxon>Asparagoideae</taxon>
        <taxon>Asparagus</taxon>
    </lineage>
</organism>
<keyword evidence="3" id="KW-1185">Reference proteome</keyword>
<dbReference type="EMBL" id="CM007389">
    <property type="protein sequence ID" value="ONK58247.1"/>
    <property type="molecule type" value="Genomic_DNA"/>
</dbReference>
<dbReference type="Gramene" id="ONK58247">
    <property type="protein sequence ID" value="ONK58247"/>
    <property type="gene ID" value="A4U43_C09F10140"/>
</dbReference>
<proteinExistence type="predicted"/>
<dbReference type="AlphaFoldDB" id="A0A5P1E9W0"/>
<dbReference type="Proteomes" id="UP000243459">
    <property type="component" value="Chromosome 9"/>
</dbReference>
<name>A0A5P1E9W0_ASPOF</name>
<gene>
    <name evidence="2" type="ORF">A4U43_C09F10140</name>
</gene>
<reference evidence="3" key="1">
    <citation type="journal article" date="2017" name="Nat. Commun.">
        <title>The asparagus genome sheds light on the origin and evolution of a young Y chromosome.</title>
        <authorList>
            <person name="Harkess A."/>
            <person name="Zhou J."/>
            <person name="Xu C."/>
            <person name="Bowers J.E."/>
            <person name="Van der Hulst R."/>
            <person name="Ayyampalayam S."/>
            <person name="Mercati F."/>
            <person name="Riccardi P."/>
            <person name="McKain M.R."/>
            <person name="Kakrana A."/>
            <person name="Tang H."/>
            <person name="Ray J."/>
            <person name="Groenendijk J."/>
            <person name="Arikit S."/>
            <person name="Mathioni S.M."/>
            <person name="Nakano M."/>
            <person name="Shan H."/>
            <person name="Telgmann-Rauber A."/>
            <person name="Kanno A."/>
            <person name="Yue Z."/>
            <person name="Chen H."/>
            <person name="Li W."/>
            <person name="Chen Y."/>
            <person name="Xu X."/>
            <person name="Zhang Y."/>
            <person name="Luo S."/>
            <person name="Chen H."/>
            <person name="Gao J."/>
            <person name="Mao Z."/>
            <person name="Pires J.C."/>
            <person name="Luo M."/>
            <person name="Kudrna D."/>
            <person name="Wing R.A."/>
            <person name="Meyers B.C."/>
            <person name="Yi K."/>
            <person name="Kong H."/>
            <person name="Lavrijsen P."/>
            <person name="Sunseri F."/>
            <person name="Falavigna A."/>
            <person name="Ye Y."/>
            <person name="Leebens-Mack J.H."/>
            <person name="Chen G."/>
        </authorList>
    </citation>
    <scope>NUCLEOTIDE SEQUENCE [LARGE SCALE GENOMIC DNA]</scope>
    <source>
        <strain evidence="3">cv. DH0086</strain>
    </source>
</reference>
<evidence type="ECO:0000313" key="2">
    <source>
        <dbReference type="EMBL" id="ONK58247.1"/>
    </source>
</evidence>
<feature type="region of interest" description="Disordered" evidence="1">
    <location>
        <begin position="1"/>
        <end position="22"/>
    </location>
</feature>
<sequence>MVGDGRAVRSGEEQLMMAEGKREEDREVFRSLARSELQGVEEGRVDDVHALFNLHSRTRNTVFWQCHQWKGQPENPFCNKQELEKTFGDTLKG</sequence>
<accession>A0A5P1E9W0</accession>
<evidence type="ECO:0000256" key="1">
    <source>
        <dbReference type="SAM" id="MobiDB-lite"/>
    </source>
</evidence>
<evidence type="ECO:0000313" key="3">
    <source>
        <dbReference type="Proteomes" id="UP000243459"/>
    </source>
</evidence>